<keyword evidence="1" id="KW-0812">Transmembrane</keyword>
<organism evidence="2 3">
    <name type="scientific">Candidatus Accumulibacter phosphatis</name>
    <dbReference type="NCBI Taxonomy" id="327160"/>
    <lineage>
        <taxon>Bacteria</taxon>
        <taxon>Pseudomonadati</taxon>
        <taxon>Pseudomonadota</taxon>
        <taxon>Betaproteobacteria</taxon>
        <taxon>Candidatus Accumulibacter</taxon>
    </lineage>
</organism>
<dbReference type="AlphaFoldDB" id="A0A6A7RPV6"/>
<evidence type="ECO:0000313" key="3">
    <source>
        <dbReference type="Proteomes" id="UP000342300"/>
    </source>
</evidence>
<protein>
    <submittedName>
        <fullName evidence="2">Uncharacterized protein</fullName>
    </submittedName>
</protein>
<dbReference type="Proteomes" id="UP000342300">
    <property type="component" value="Unassembled WGS sequence"/>
</dbReference>
<accession>A0A6A7RPV6</accession>
<sequence>MDVLLLSLGRAAGFAGVLLCVVAVVARVLGNYWLAGFQLGTLMQAGIAGVAIGCFLLLVAQGRSDGSLRSRR</sequence>
<proteinExistence type="predicted"/>
<keyword evidence="1" id="KW-0472">Membrane</keyword>
<gene>
    <name evidence="2" type="ORF">CRU78_02225</name>
</gene>
<feature type="transmembrane region" description="Helical" evidence="1">
    <location>
        <begin position="41"/>
        <end position="62"/>
    </location>
</feature>
<evidence type="ECO:0000313" key="2">
    <source>
        <dbReference type="EMBL" id="MQM29415.1"/>
    </source>
</evidence>
<reference evidence="2 3" key="1">
    <citation type="submission" date="2017-09" db="EMBL/GenBank/DDBJ databases">
        <title>Metagenomic Analysis Reveals Denitrifying Candidatus Accumulibacter and Flanking Population as a Source of N2O.</title>
        <authorList>
            <person name="Gao H."/>
            <person name="Mao Y."/>
            <person name="Zhao X."/>
            <person name="Liu W.-T."/>
            <person name="Zhang T."/>
            <person name="Wells G."/>
        </authorList>
    </citation>
    <scope>NUCLEOTIDE SEQUENCE [LARGE SCALE GENOMIC DNA]</scope>
    <source>
        <strain evidence="2">CANDO_2_IC</strain>
    </source>
</reference>
<comment type="caution">
    <text evidence="2">The sequence shown here is derived from an EMBL/GenBank/DDBJ whole genome shotgun (WGS) entry which is preliminary data.</text>
</comment>
<keyword evidence="1" id="KW-1133">Transmembrane helix</keyword>
<feature type="transmembrane region" description="Helical" evidence="1">
    <location>
        <begin position="12"/>
        <end position="35"/>
    </location>
</feature>
<dbReference type="EMBL" id="PDHS01000043">
    <property type="protein sequence ID" value="MQM29415.1"/>
    <property type="molecule type" value="Genomic_DNA"/>
</dbReference>
<name>A0A6A7RPV6_9PROT</name>
<evidence type="ECO:0000256" key="1">
    <source>
        <dbReference type="SAM" id="Phobius"/>
    </source>
</evidence>